<reference evidence="6" key="1">
    <citation type="journal article" date="2014" name="Int. J. Syst. Evol. Microbiol.">
        <title>Complete genome sequence of Corynebacterium casei LMG S-19264T (=DSM 44701T), isolated from a smear-ripened cheese.</title>
        <authorList>
            <consortium name="US DOE Joint Genome Institute (JGI-PGF)"/>
            <person name="Walter F."/>
            <person name="Albersmeier A."/>
            <person name="Kalinowski J."/>
            <person name="Ruckert C."/>
        </authorList>
    </citation>
    <scope>NUCLEOTIDE SEQUENCE</scope>
    <source>
        <strain evidence="6">JCM 3172</strain>
    </source>
</reference>
<dbReference type="Proteomes" id="UP000619486">
    <property type="component" value="Unassembled WGS sequence"/>
</dbReference>
<keyword evidence="3 5" id="KW-1133">Transmembrane helix</keyword>
<keyword evidence="4 5" id="KW-0472">Membrane</keyword>
<dbReference type="GO" id="GO:0016020">
    <property type="term" value="C:membrane"/>
    <property type="evidence" value="ECO:0007669"/>
    <property type="project" value="UniProtKB-SubCell"/>
</dbReference>
<evidence type="ECO:0000256" key="5">
    <source>
        <dbReference type="SAM" id="Phobius"/>
    </source>
</evidence>
<evidence type="ECO:0000313" key="6">
    <source>
        <dbReference type="EMBL" id="GGT16820.1"/>
    </source>
</evidence>
<dbReference type="Pfam" id="PF01040">
    <property type="entry name" value="UbiA"/>
    <property type="match status" value="1"/>
</dbReference>
<organism evidence="6 7">
    <name type="scientific">Streptomyces purpureus</name>
    <dbReference type="NCBI Taxonomy" id="1951"/>
    <lineage>
        <taxon>Bacteria</taxon>
        <taxon>Bacillati</taxon>
        <taxon>Actinomycetota</taxon>
        <taxon>Actinomycetes</taxon>
        <taxon>Kitasatosporales</taxon>
        <taxon>Streptomycetaceae</taxon>
        <taxon>Streptomyces</taxon>
    </lineage>
</organism>
<protein>
    <submittedName>
        <fullName evidence="6">Membrane protein</fullName>
    </submittedName>
</protein>
<keyword evidence="2 5" id="KW-0812">Transmembrane</keyword>
<dbReference type="AlphaFoldDB" id="A0A918GYI1"/>
<feature type="transmembrane region" description="Helical" evidence="5">
    <location>
        <begin position="101"/>
        <end position="121"/>
    </location>
</feature>
<accession>A0A918GYI1</accession>
<dbReference type="InterPro" id="IPR044878">
    <property type="entry name" value="UbiA_sf"/>
</dbReference>
<evidence type="ECO:0000256" key="4">
    <source>
        <dbReference type="ARBA" id="ARBA00023136"/>
    </source>
</evidence>
<gene>
    <name evidence="6" type="ORF">GCM10014713_07160</name>
</gene>
<reference evidence="6" key="2">
    <citation type="submission" date="2020-09" db="EMBL/GenBank/DDBJ databases">
        <authorList>
            <person name="Sun Q."/>
            <person name="Ohkuma M."/>
        </authorList>
    </citation>
    <scope>NUCLEOTIDE SEQUENCE</scope>
    <source>
        <strain evidence="6">JCM 3172</strain>
    </source>
</reference>
<evidence type="ECO:0000256" key="2">
    <source>
        <dbReference type="ARBA" id="ARBA00022692"/>
    </source>
</evidence>
<dbReference type="InterPro" id="IPR000537">
    <property type="entry name" value="UbiA_prenyltransferase"/>
</dbReference>
<dbReference type="Gene3D" id="1.10.357.140">
    <property type="entry name" value="UbiA prenyltransferase"/>
    <property type="match status" value="1"/>
</dbReference>
<sequence>MGHGAVSGTLVVLAVAAGQLSVGWCNDRVDLARDLSVARRDKPLVTGEVSPGAVAAAAATALALCLPLSWACGWLAGCVHLGGVAAAWLYNLWLKRTRASWLPYAVAFGLLPAFVSLSLPGAPWPPLWLTVAAALLGAGAHVANVLPDIDADVATGVLGLPQRLGARRSGRLAALLVLASSVVLAVGPPGPMAPYGWLVTAATGTLALAACAPAGLMRPQVPFRAVLLIAGVDVGHLLVRSGELAPGAGL</sequence>
<comment type="caution">
    <text evidence="6">The sequence shown here is derived from an EMBL/GenBank/DDBJ whole genome shotgun (WGS) entry which is preliminary data.</text>
</comment>
<name>A0A918GYI1_9ACTN</name>
<proteinExistence type="predicted"/>
<dbReference type="GO" id="GO:0016765">
    <property type="term" value="F:transferase activity, transferring alkyl or aryl (other than methyl) groups"/>
    <property type="evidence" value="ECO:0007669"/>
    <property type="project" value="InterPro"/>
</dbReference>
<evidence type="ECO:0000256" key="1">
    <source>
        <dbReference type="ARBA" id="ARBA00004141"/>
    </source>
</evidence>
<dbReference type="EMBL" id="BMQQ01000001">
    <property type="protein sequence ID" value="GGT16820.1"/>
    <property type="molecule type" value="Genomic_DNA"/>
</dbReference>
<evidence type="ECO:0000256" key="3">
    <source>
        <dbReference type="ARBA" id="ARBA00022989"/>
    </source>
</evidence>
<dbReference type="Gene3D" id="1.20.120.1780">
    <property type="entry name" value="UbiA prenyltransferase"/>
    <property type="match status" value="1"/>
</dbReference>
<keyword evidence="7" id="KW-1185">Reference proteome</keyword>
<feature type="transmembrane region" description="Helical" evidence="5">
    <location>
        <begin position="127"/>
        <end position="146"/>
    </location>
</feature>
<dbReference type="CDD" id="cd13956">
    <property type="entry name" value="PT_UbiA"/>
    <property type="match status" value="1"/>
</dbReference>
<evidence type="ECO:0000313" key="7">
    <source>
        <dbReference type="Proteomes" id="UP000619486"/>
    </source>
</evidence>
<feature type="transmembrane region" description="Helical" evidence="5">
    <location>
        <begin position="195"/>
        <end position="216"/>
    </location>
</feature>
<feature type="transmembrane region" description="Helical" evidence="5">
    <location>
        <begin position="172"/>
        <end position="189"/>
    </location>
</feature>
<feature type="transmembrane region" description="Helical" evidence="5">
    <location>
        <begin position="68"/>
        <end position="89"/>
    </location>
</feature>
<comment type="subcellular location">
    <subcellularLocation>
        <location evidence="1">Membrane</location>
        <topology evidence="1">Multi-pass membrane protein</topology>
    </subcellularLocation>
</comment>